<protein>
    <submittedName>
        <fullName evidence="8">Putative X-Pro aminopeptidase</fullName>
    </submittedName>
</protein>
<comment type="cofactor">
    <cofactor evidence="1">
        <name>Mn(2+)</name>
        <dbReference type="ChEBI" id="CHEBI:29035"/>
    </cofactor>
</comment>
<sequence>MSASPVRLTLCRLRPRCRAARTAVSISRPSCRRYATSTSSTILSKPPQYGQPTSTTHPHLVKPDELTIGVSAAEYEARRAALMRSLPDGSVVVCMGGTVRLVSQSIFYKFRQATDFFYLSGFNEPDATLVLESRPSSKRGYKYTLFVPPSDPHTALWEGGVSGIEGAIDIFGADEAYPNTLLSTYLPSLLSHSNIYCSLPPSPSPSAASQPLSLPIPKRRRSSLLKLFSPPSTDGLSNDDPPHLQIAAALASERAKPLEKEVQKFRLIKSLAERRLMRKAADLSSEAHTQVMRMAKEGMSEAQLAAHFEYVCAMGGSERPAYVPVVASGANALVIHWTRNDCVLNKDDLVLIDAGCEYGMYASDITRTFPASGAFSAPQRDLYQAVLNAQKECIKLCKVGAINMNELQRTACSLLTEELRQIGFHLATGDVQRRLYPHYISHHLGSDLHDCPTYDRSAALVEGNTITVEPGIYVPPDSAFPKHFHTLGVRIEDDVAITREGPEILSVHAPKEIVDVEGACQGLLGN</sequence>
<dbReference type="Proteomes" id="UP000193986">
    <property type="component" value="Unassembled WGS sequence"/>
</dbReference>
<dbReference type="InterPro" id="IPR007865">
    <property type="entry name" value="Aminopep_P_N"/>
</dbReference>
<evidence type="ECO:0000256" key="3">
    <source>
        <dbReference type="ARBA" id="ARBA00022723"/>
    </source>
</evidence>
<accession>A0A1Y2B1F6</accession>
<gene>
    <name evidence="8" type="ORF">BCR39DRAFT_534611</name>
</gene>
<dbReference type="SMART" id="SM01011">
    <property type="entry name" value="AMP_N"/>
    <property type="match status" value="1"/>
</dbReference>
<dbReference type="InterPro" id="IPR001131">
    <property type="entry name" value="Peptidase_M24B_aminopep-P_CS"/>
</dbReference>
<dbReference type="Pfam" id="PF05195">
    <property type="entry name" value="AMP_N"/>
    <property type="match status" value="1"/>
</dbReference>
<dbReference type="GO" id="GO:0006508">
    <property type="term" value="P:proteolysis"/>
    <property type="evidence" value="ECO:0007669"/>
    <property type="project" value="TreeGrafter"/>
</dbReference>
<dbReference type="EMBL" id="MCFC01000030">
    <property type="protein sequence ID" value="ORY28643.1"/>
    <property type="molecule type" value="Genomic_DNA"/>
</dbReference>
<dbReference type="PANTHER" id="PTHR43226">
    <property type="entry name" value="XAA-PRO AMINOPEPTIDASE 3"/>
    <property type="match status" value="1"/>
</dbReference>
<dbReference type="FunCoup" id="A0A1Y2B1F6">
    <property type="interactions" value="277"/>
</dbReference>
<dbReference type="AlphaFoldDB" id="A0A1Y2B1F6"/>
<evidence type="ECO:0000256" key="1">
    <source>
        <dbReference type="ARBA" id="ARBA00001936"/>
    </source>
</evidence>
<keyword evidence="4" id="KW-0378">Hydrolase</keyword>
<evidence type="ECO:0000313" key="8">
    <source>
        <dbReference type="EMBL" id="ORY28643.1"/>
    </source>
</evidence>
<dbReference type="GO" id="GO:0005739">
    <property type="term" value="C:mitochondrion"/>
    <property type="evidence" value="ECO:0007669"/>
    <property type="project" value="TreeGrafter"/>
</dbReference>
<name>A0A1Y2B1F6_9TREE</name>
<dbReference type="InterPro" id="IPR036005">
    <property type="entry name" value="Creatinase/aminopeptidase-like"/>
</dbReference>
<dbReference type="SUPFAM" id="SSF53092">
    <property type="entry name" value="Creatinase/prolidase N-terminal domain"/>
    <property type="match status" value="1"/>
</dbReference>
<keyword evidence="8" id="KW-0031">Aminopeptidase</keyword>
<dbReference type="Gene3D" id="3.90.230.10">
    <property type="entry name" value="Creatinase/methionine aminopeptidase superfamily"/>
    <property type="match status" value="1"/>
</dbReference>
<evidence type="ECO:0000256" key="4">
    <source>
        <dbReference type="ARBA" id="ARBA00022801"/>
    </source>
</evidence>
<organism evidence="8 9">
    <name type="scientific">Naematelia encephala</name>
    <dbReference type="NCBI Taxonomy" id="71784"/>
    <lineage>
        <taxon>Eukaryota</taxon>
        <taxon>Fungi</taxon>
        <taxon>Dikarya</taxon>
        <taxon>Basidiomycota</taxon>
        <taxon>Agaricomycotina</taxon>
        <taxon>Tremellomycetes</taxon>
        <taxon>Tremellales</taxon>
        <taxon>Naemateliaceae</taxon>
        <taxon>Naematelia</taxon>
    </lineage>
</organism>
<dbReference type="STRING" id="71784.A0A1Y2B1F6"/>
<dbReference type="PROSITE" id="PS00491">
    <property type="entry name" value="PROLINE_PEPTIDASE"/>
    <property type="match status" value="1"/>
</dbReference>
<dbReference type="InterPro" id="IPR052433">
    <property type="entry name" value="X-Pro_dipept-like"/>
</dbReference>
<dbReference type="GO" id="GO:0070006">
    <property type="term" value="F:metalloaminopeptidase activity"/>
    <property type="evidence" value="ECO:0007669"/>
    <property type="project" value="InterPro"/>
</dbReference>
<evidence type="ECO:0000313" key="9">
    <source>
        <dbReference type="Proteomes" id="UP000193986"/>
    </source>
</evidence>
<keyword evidence="8" id="KW-0645">Protease</keyword>
<keyword evidence="5" id="KW-0464">Manganese</keyword>
<dbReference type="InParanoid" id="A0A1Y2B1F6"/>
<dbReference type="PANTHER" id="PTHR43226:SF4">
    <property type="entry name" value="XAA-PRO AMINOPEPTIDASE 3"/>
    <property type="match status" value="1"/>
</dbReference>
<reference evidence="8 9" key="1">
    <citation type="submission" date="2016-07" db="EMBL/GenBank/DDBJ databases">
        <title>Pervasive Adenine N6-methylation of Active Genes in Fungi.</title>
        <authorList>
            <consortium name="DOE Joint Genome Institute"/>
            <person name="Mondo S.J."/>
            <person name="Dannebaum R.O."/>
            <person name="Kuo R.C."/>
            <person name="Labutti K."/>
            <person name="Haridas S."/>
            <person name="Kuo A."/>
            <person name="Salamov A."/>
            <person name="Ahrendt S.R."/>
            <person name="Lipzen A."/>
            <person name="Sullivan W."/>
            <person name="Andreopoulos W.B."/>
            <person name="Clum A."/>
            <person name="Lindquist E."/>
            <person name="Daum C."/>
            <person name="Ramamoorthy G.K."/>
            <person name="Gryganskyi A."/>
            <person name="Culley D."/>
            <person name="Magnuson J.K."/>
            <person name="James T.Y."/>
            <person name="O'Malley M.A."/>
            <person name="Stajich J.E."/>
            <person name="Spatafora J.W."/>
            <person name="Visel A."/>
            <person name="Grigoriev I.V."/>
        </authorList>
    </citation>
    <scope>NUCLEOTIDE SEQUENCE [LARGE SCALE GENOMIC DNA]</scope>
    <source>
        <strain evidence="8 9">68-887.2</strain>
    </source>
</reference>
<dbReference type="InterPro" id="IPR000994">
    <property type="entry name" value="Pept_M24"/>
</dbReference>
<evidence type="ECO:0000259" key="7">
    <source>
        <dbReference type="SMART" id="SM01011"/>
    </source>
</evidence>
<evidence type="ECO:0000256" key="5">
    <source>
        <dbReference type="ARBA" id="ARBA00023211"/>
    </source>
</evidence>
<dbReference type="GO" id="GO:0030145">
    <property type="term" value="F:manganese ion binding"/>
    <property type="evidence" value="ECO:0007669"/>
    <property type="project" value="InterPro"/>
</dbReference>
<keyword evidence="9" id="KW-1185">Reference proteome</keyword>
<evidence type="ECO:0000256" key="2">
    <source>
        <dbReference type="ARBA" id="ARBA00008766"/>
    </source>
</evidence>
<comment type="similarity">
    <text evidence="2 6">Belongs to the peptidase M24B family.</text>
</comment>
<dbReference type="SUPFAM" id="SSF55920">
    <property type="entry name" value="Creatinase/aminopeptidase"/>
    <property type="match status" value="1"/>
</dbReference>
<evidence type="ECO:0000256" key="6">
    <source>
        <dbReference type="RuleBase" id="RU000590"/>
    </source>
</evidence>
<dbReference type="OrthoDB" id="4215474at2759"/>
<comment type="caution">
    <text evidence="8">The sequence shown here is derived from an EMBL/GenBank/DDBJ whole genome shotgun (WGS) entry which is preliminary data.</text>
</comment>
<dbReference type="Pfam" id="PF00557">
    <property type="entry name" value="Peptidase_M24"/>
    <property type="match status" value="1"/>
</dbReference>
<dbReference type="CDD" id="cd01087">
    <property type="entry name" value="Prolidase"/>
    <property type="match status" value="1"/>
</dbReference>
<proteinExistence type="inferred from homology"/>
<dbReference type="InterPro" id="IPR029149">
    <property type="entry name" value="Creatin/AminoP/Spt16_N"/>
</dbReference>
<keyword evidence="3 6" id="KW-0479">Metal-binding</keyword>
<dbReference type="Gene3D" id="3.40.350.10">
    <property type="entry name" value="Creatinase/prolidase N-terminal domain"/>
    <property type="match status" value="1"/>
</dbReference>
<feature type="domain" description="Aminopeptidase P N-terminal" evidence="7">
    <location>
        <begin position="70"/>
        <end position="206"/>
    </location>
</feature>